<dbReference type="Gene3D" id="3.40.30.10">
    <property type="entry name" value="Glutaredoxin"/>
    <property type="match status" value="1"/>
</dbReference>
<evidence type="ECO:0000256" key="11">
    <source>
        <dbReference type="SAM" id="MobiDB-lite"/>
    </source>
</evidence>
<keyword evidence="4" id="KW-0575">Peroxidase</keyword>
<keyword evidence="7" id="KW-0560">Oxidoreductase</keyword>
<evidence type="ECO:0000256" key="3">
    <source>
        <dbReference type="ARBA" id="ARBA00022490"/>
    </source>
</evidence>
<dbReference type="InterPro" id="IPR001054">
    <property type="entry name" value="A/G_cyclase"/>
</dbReference>
<dbReference type="PROSITE" id="PS50125">
    <property type="entry name" value="GUANYLATE_CYCLASE_2"/>
    <property type="match status" value="1"/>
</dbReference>
<keyword evidence="5" id="KW-0547">Nucleotide-binding</keyword>
<evidence type="ECO:0000256" key="5">
    <source>
        <dbReference type="ARBA" id="ARBA00022741"/>
    </source>
</evidence>
<dbReference type="Pfam" id="PF00578">
    <property type="entry name" value="AhpC-TSA"/>
    <property type="match status" value="1"/>
</dbReference>
<feature type="chain" id="PRO_5009319479" description="guanylate cyclase" evidence="12">
    <location>
        <begin position="22"/>
        <end position="940"/>
    </location>
</feature>
<dbReference type="Pfam" id="PF07700">
    <property type="entry name" value="HNOB"/>
    <property type="match status" value="1"/>
</dbReference>
<accession>A0A1I8GK59</accession>
<dbReference type="InterPro" id="IPR042463">
    <property type="entry name" value="HNOB_dom_associated_sf"/>
</dbReference>
<comment type="subcellular location">
    <subcellularLocation>
        <location evidence="1">Cytoplasm</location>
    </subcellularLocation>
</comment>
<keyword evidence="12" id="KW-0732">Signal</keyword>
<dbReference type="SUPFAM" id="SSF52833">
    <property type="entry name" value="Thioredoxin-like"/>
    <property type="match status" value="1"/>
</dbReference>
<dbReference type="GO" id="GO:0004383">
    <property type="term" value="F:guanylate cyclase activity"/>
    <property type="evidence" value="ECO:0007669"/>
    <property type="project" value="UniProtKB-EC"/>
</dbReference>
<name>A0A1I8GK59_9PLAT</name>
<dbReference type="Pfam" id="PF00211">
    <property type="entry name" value="Guanylate_cyc"/>
    <property type="match status" value="1"/>
</dbReference>
<evidence type="ECO:0000313" key="15">
    <source>
        <dbReference type="WBParaSite" id="maker-uti_cns_0002220-snap-gene-0.4-mRNA-1"/>
    </source>
</evidence>
<organism evidence="14 15">
    <name type="scientific">Macrostomum lignano</name>
    <dbReference type="NCBI Taxonomy" id="282301"/>
    <lineage>
        <taxon>Eukaryota</taxon>
        <taxon>Metazoa</taxon>
        <taxon>Spiralia</taxon>
        <taxon>Lophotrochozoa</taxon>
        <taxon>Platyhelminthes</taxon>
        <taxon>Rhabditophora</taxon>
        <taxon>Macrostomorpha</taxon>
        <taxon>Macrostomida</taxon>
        <taxon>Macrostomidae</taxon>
        <taxon>Macrostomum</taxon>
    </lineage>
</organism>
<evidence type="ECO:0000256" key="9">
    <source>
        <dbReference type="ARBA" id="ARBA00023239"/>
    </source>
</evidence>
<dbReference type="Pfam" id="PF07701">
    <property type="entry name" value="HNOBA"/>
    <property type="match status" value="1"/>
</dbReference>
<protein>
    <recommendedName>
        <fullName evidence="2">guanylate cyclase</fullName>
        <ecNumber evidence="2">4.6.1.2</ecNumber>
    </recommendedName>
</protein>
<dbReference type="SUPFAM" id="SSF111126">
    <property type="entry name" value="Ligand-binding domain in the NO signalling and Golgi transport"/>
    <property type="match status" value="1"/>
</dbReference>
<evidence type="ECO:0000259" key="13">
    <source>
        <dbReference type="PROSITE" id="PS50125"/>
    </source>
</evidence>
<dbReference type="InterPro" id="IPR029787">
    <property type="entry name" value="Nucleotide_cyclase"/>
</dbReference>
<dbReference type="InterPro" id="IPR011644">
    <property type="entry name" value="Heme_NO-bd"/>
</dbReference>
<keyword evidence="10" id="KW-0141">cGMP biosynthesis</keyword>
<feature type="region of interest" description="Disordered" evidence="11">
    <location>
        <begin position="759"/>
        <end position="780"/>
    </location>
</feature>
<keyword evidence="3" id="KW-0963">Cytoplasm</keyword>
<dbReference type="SMART" id="SM00044">
    <property type="entry name" value="CYCc"/>
    <property type="match status" value="1"/>
</dbReference>
<evidence type="ECO:0000313" key="14">
    <source>
        <dbReference type="Proteomes" id="UP000095280"/>
    </source>
</evidence>
<dbReference type="GO" id="GO:0038060">
    <property type="term" value="P:nitric oxide-cGMP-mediated signaling"/>
    <property type="evidence" value="ECO:0007669"/>
    <property type="project" value="TreeGrafter"/>
</dbReference>
<dbReference type="PANTHER" id="PTHR45655:SF10">
    <property type="entry name" value="SOLUBLE GUANYLATE CYCLASE 88E"/>
    <property type="match status" value="1"/>
</dbReference>
<keyword evidence="6" id="KW-0049">Antioxidant</keyword>
<dbReference type="Pfam" id="PF10417">
    <property type="entry name" value="1-cysPrx_C"/>
    <property type="match status" value="1"/>
</dbReference>
<feature type="domain" description="Guanylate cyclase" evidence="13">
    <location>
        <begin position="809"/>
        <end position="937"/>
    </location>
</feature>
<feature type="signal peptide" evidence="12">
    <location>
        <begin position="1"/>
        <end position="21"/>
    </location>
</feature>
<dbReference type="InterPro" id="IPR011645">
    <property type="entry name" value="HNOB_dom_associated"/>
</dbReference>
<evidence type="ECO:0000256" key="7">
    <source>
        <dbReference type="ARBA" id="ARBA00023002"/>
    </source>
</evidence>
<dbReference type="SUPFAM" id="SSF55073">
    <property type="entry name" value="Nucleotide cyclase"/>
    <property type="match status" value="1"/>
</dbReference>
<evidence type="ECO:0000256" key="6">
    <source>
        <dbReference type="ARBA" id="ARBA00022862"/>
    </source>
</evidence>
<evidence type="ECO:0000256" key="10">
    <source>
        <dbReference type="ARBA" id="ARBA00023293"/>
    </source>
</evidence>
<evidence type="ECO:0000256" key="12">
    <source>
        <dbReference type="SAM" id="SignalP"/>
    </source>
</evidence>
<dbReference type="GO" id="GO:0005525">
    <property type="term" value="F:GTP binding"/>
    <property type="evidence" value="ECO:0007669"/>
    <property type="project" value="UniProtKB-KW"/>
</dbReference>
<dbReference type="GO" id="GO:0008074">
    <property type="term" value="C:guanylate cyclase complex, soluble"/>
    <property type="evidence" value="ECO:0007669"/>
    <property type="project" value="TreeGrafter"/>
</dbReference>
<dbReference type="InterPro" id="IPR000866">
    <property type="entry name" value="AhpC/TSA"/>
</dbReference>
<dbReference type="PANTHER" id="PTHR45655">
    <property type="entry name" value="GUANYLATE CYCLASE SOLUBLE SUBUNIT BETA-2"/>
    <property type="match status" value="1"/>
</dbReference>
<sequence length="940" mass="104410">RLARDIVITFFALLAFRCVKKYFQSGKFTWAIDSGFVPIATRTYKCIYPDRSHSQVLVTTQQHVHYGIRKFVIQVTKMSSNYRKPASSSSSQPVSVGQVAPEDATAVAVAGGSLQEVSLRTYRLSHSYLLLLFLPTHGPAVDRLSDSGSDLFDEFHAVSADMVKELHDQHKTYVVGVVDASVDQVQRWMDTPASRGGLQELPFPVICDGAGRFSCHFAGVWNAKAELLHRAHVILDDKGVVRQLTINDAMVSRSVGELYRQLTAFRFTDEHGEVCPADWNSGDAGLAPDPEASRAYFREKYPTEAAESGDNKAALSYGSSTISSMYGLILDVFGQWIRQDHGEAAWQRVLRAAGLETSPSFAAHQVYDEDLLGRVAELAAEQLKMETSEVYFAAGVFFVSFIGQYGYNEVLEVLGRDLTDFLNGLDGLHEYLRFSYPRLQPPSFYCLNESESGLNLLYRSRRCGFEQYVRGQIGEVARLFYGIEMSVRIETTAQADDGIWTTNYRLEFDNRAFRDRRAQAGRQAGDLARVSSVSSGIFLEIFPFNIVLDRQLKVVTVGAAMRSALPDLTKLNFADCFKIQKPFIQASWDQILHHLNNEFQLRCLIKLNYSSVSDVNSEKENSMIDAGAPGGSDKPIASAQQQPQAQLNSLHLKGQMKFMRDWDCMVFLGVPILIDIRGLRKLGFYITDLSLHDSSRDLVMMGEQKSAELKLMLDQRFLAANFDYAKKEVDLNSEISLASSFFEVVPPLLEDKRKRAAENPTAGGVAEAAQPGEAQDGPAAVPDDARVIADKLRQGHNVMSTCQTYDDVTIVFSDVIGFTTICSFISPLAVVAMLNDMYSAFDRVTEKFLVYKVETTGDAYMLASGVPWKTPNHCRHAVETALEMLRVISLVHDPRGGNSLRIRIGVHRGPVVAGVVGLKMPRFCLFGDSVNLAQRVLAAS</sequence>
<keyword evidence="9" id="KW-0456">Lyase</keyword>
<dbReference type="Gene3D" id="3.90.1520.10">
    <property type="entry name" value="H-NOX domain"/>
    <property type="match status" value="1"/>
</dbReference>
<dbReference type="GO" id="GO:0070482">
    <property type="term" value="P:response to oxygen levels"/>
    <property type="evidence" value="ECO:0007669"/>
    <property type="project" value="TreeGrafter"/>
</dbReference>
<dbReference type="CDD" id="cd07302">
    <property type="entry name" value="CHD"/>
    <property type="match status" value="1"/>
</dbReference>
<dbReference type="InterPro" id="IPR019479">
    <property type="entry name" value="Peroxiredoxin_C"/>
</dbReference>
<reference evidence="15" key="1">
    <citation type="submission" date="2016-11" db="UniProtKB">
        <authorList>
            <consortium name="WormBaseParasite"/>
        </authorList>
    </citation>
    <scope>IDENTIFICATION</scope>
</reference>
<dbReference type="GO" id="GO:0020037">
    <property type="term" value="F:heme binding"/>
    <property type="evidence" value="ECO:0007669"/>
    <property type="project" value="InterPro"/>
</dbReference>
<dbReference type="InterPro" id="IPR024096">
    <property type="entry name" value="NO_sig/Golgi_transp_ligand-bd"/>
</dbReference>
<dbReference type="WBParaSite" id="maker-uti_cns_0002220-snap-gene-0.4-mRNA-1">
    <property type="protein sequence ID" value="maker-uti_cns_0002220-snap-gene-0.4-mRNA-1"/>
    <property type="gene ID" value="maker-uti_cns_0002220-snap-gene-0.4"/>
</dbReference>
<dbReference type="AlphaFoldDB" id="A0A1I8GK59"/>
<evidence type="ECO:0000256" key="4">
    <source>
        <dbReference type="ARBA" id="ARBA00022559"/>
    </source>
</evidence>
<dbReference type="Gene3D" id="3.30.70.1230">
    <property type="entry name" value="Nucleotide cyclase"/>
    <property type="match status" value="1"/>
</dbReference>
<evidence type="ECO:0000256" key="8">
    <source>
        <dbReference type="ARBA" id="ARBA00023134"/>
    </source>
</evidence>
<dbReference type="InterPro" id="IPR038158">
    <property type="entry name" value="H-NOX_domain_sf"/>
</dbReference>
<proteinExistence type="predicted"/>
<dbReference type="InterPro" id="IPR036249">
    <property type="entry name" value="Thioredoxin-like_sf"/>
</dbReference>
<evidence type="ECO:0000256" key="2">
    <source>
        <dbReference type="ARBA" id="ARBA00012202"/>
    </source>
</evidence>
<keyword evidence="14" id="KW-1185">Reference proteome</keyword>
<evidence type="ECO:0000256" key="1">
    <source>
        <dbReference type="ARBA" id="ARBA00004496"/>
    </source>
</evidence>
<dbReference type="GO" id="GO:0051920">
    <property type="term" value="F:peroxiredoxin activity"/>
    <property type="evidence" value="ECO:0007669"/>
    <property type="project" value="InterPro"/>
</dbReference>
<dbReference type="Gene3D" id="3.30.450.260">
    <property type="entry name" value="Haem NO binding associated domain"/>
    <property type="match status" value="1"/>
</dbReference>
<dbReference type="EC" id="4.6.1.2" evidence="2"/>
<dbReference type="Proteomes" id="UP000095280">
    <property type="component" value="Unplaced"/>
</dbReference>
<keyword evidence="8" id="KW-0342">GTP-binding</keyword>